<keyword evidence="2 4" id="KW-0238">DNA-binding</keyword>
<dbReference type="PANTHER" id="PTHR30055:SF220">
    <property type="entry name" value="TETR-FAMILY REGULATORY PROTEIN"/>
    <property type="match status" value="1"/>
</dbReference>
<dbReference type="Proteomes" id="UP000267536">
    <property type="component" value="Unassembled WGS sequence"/>
</dbReference>
<organism evidence="6 7">
    <name type="scientific">Gordonia oryzae</name>
    <dbReference type="NCBI Taxonomy" id="2487349"/>
    <lineage>
        <taxon>Bacteria</taxon>
        <taxon>Bacillati</taxon>
        <taxon>Actinomycetota</taxon>
        <taxon>Actinomycetes</taxon>
        <taxon>Mycobacteriales</taxon>
        <taxon>Gordoniaceae</taxon>
        <taxon>Gordonia</taxon>
    </lineage>
</organism>
<dbReference type="InterPro" id="IPR050109">
    <property type="entry name" value="HTH-type_TetR-like_transc_reg"/>
</dbReference>
<dbReference type="SUPFAM" id="SSF46689">
    <property type="entry name" value="Homeodomain-like"/>
    <property type="match status" value="1"/>
</dbReference>
<dbReference type="AlphaFoldDB" id="A0A3N4GT30"/>
<evidence type="ECO:0000313" key="6">
    <source>
        <dbReference type="EMBL" id="RPA66183.1"/>
    </source>
</evidence>
<dbReference type="InterPro" id="IPR009057">
    <property type="entry name" value="Homeodomain-like_sf"/>
</dbReference>
<dbReference type="RefSeq" id="WP_123925141.1">
    <property type="nucleotide sequence ID" value="NZ_JBPSDP010000002.1"/>
</dbReference>
<keyword evidence="3" id="KW-0804">Transcription</keyword>
<dbReference type="OrthoDB" id="8222629at2"/>
<evidence type="ECO:0000256" key="2">
    <source>
        <dbReference type="ARBA" id="ARBA00023125"/>
    </source>
</evidence>
<evidence type="ECO:0000313" key="7">
    <source>
        <dbReference type="Proteomes" id="UP000267536"/>
    </source>
</evidence>
<feature type="DNA-binding region" description="H-T-H motif" evidence="4">
    <location>
        <begin position="34"/>
        <end position="53"/>
    </location>
</feature>
<sequence length="209" mass="22445">MADVQRPYHHGQIDRVAIDGAVAEVETVGVAAVSMRRIARRAGVSHAALAYKFGDKTGIFTAVATEGFRLQAEMIRAAATDGFLSGGQAYIAFALTHRGYFEVMFRPNLYRGDDLELMHAKSSAFDVLYATARTDLTAGLSGQVTDDEVQGLALAGWSLCHGFATLAATSNFPEHADSDLSRLAAQIAQGVVAMGDLTRQQMRHATDDH</sequence>
<dbReference type="Pfam" id="PF13305">
    <property type="entry name" value="TetR_C_33"/>
    <property type="match status" value="1"/>
</dbReference>
<evidence type="ECO:0000256" key="4">
    <source>
        <dbReference type="PROSITE-ProRule" id="PRU00335"/>
    </source>
</evidence>
<dbReference type="Gene3D" id="1.10.357.10">
    <property type="entry name" value="Tetracycline Repressor, domain 2"/>
    <property type="match status" value="1"/>
</dbReference>
<evidence type="ECO:0000256" key="1">
    <source>
        <dbReference type="ARBA" id="ARBA00023015"/>
    </source>
</evidence>
<dbReference type="InterPro" id="IPR025996">
    <property type="entry name" value="MT1864/Rv1816-like_C"/>
</dbReference>
<dbReference type="InterPro" id="IPR036271">
    <property type="entry name" value="Tet_transcr_reg_TetR-rel_C_sf"/>
</dbReference>
<feature type="domain" description="HTH tetR-type" evidence="5">
    <location>
        <begin position="11"/>
        <end position="71"/>
    </location>
</feature>
<dbReference type="InterPro" id="IPR001647">
    <property type="entry name" value="HTH_TetR"/>
</dbReference>
<dbReference type="PANTHER" id="PTHR30055">
    <property type="entry name" value="HTH-TYPE TRANSCRIPTIONAL REGULATOR RUTR"/>
    <property type="match status" value="1"/>
</dbReference>
<gene>
    <name evidence="6" type="ORF">EF294_00930</name>
</gene>
<comment type="caution">
    <text evidence="6">The sequence shown here is derived from an EMBL/GenBank/DDBJ whole genome shotgun (WGS) entry which is preliminary data.</text>
</comment>
<keyword evidence="1" id="KW-0805">Transcription regulation</keyword>
<evidence type="ECO:0000256" key="3">
    <source>
        <dbReference type="ARBA" id="ARBA00023163"/>
    </source>
</evidence>
<name>A0A3N4GT30_9ACTN</name>
<dbReference type="EMBL" id="RKMH01000001">
    <property type="protein sequence ID" value="RPA66183.1"/>
    <property type="molecule type" value="Genomic_DNA"/>
</dbReference>
<dbReference type="PROSITE" id="PS50977">
    <property type="entry name" value="HTH_TETR_2"/>
    <property type="match status" value="1"/>
</dbReference>
<reference evidence="6 7" key="1">
    <citation type="submission" date="2018-11" db="EMBL/GenBank/DDBJ databases">
        <title>Draft genome sequence of Gordonia sp. RS15-1S isolated from rice stems.</title>
        <authorList>
            <person name="Muangham S."/>
        </authorList>
    </citation>
    <scope>NUCLEOTIDE SEQUENCE [LARGE SCALE GENOMIC DNA]</scope>
    <source>
        <strain evidence="6 7">RS15-1S</strain>
    </source>
</reference>
<dbReference type="SUPFAM" id="SSF48498">
    <property type="entry name" value="Tetracyclin repressor-like, C-terminal domain"/>
    <property type="match status" value="1"/>
</dbReference>
<dbReference type="Pfam" id="PF00440">
    <property type="entry name" value="TetR_N"/>
    <property type="match status" value="1"/>
</dbReference>
<protein>
    <submittedName>
        <fullName evidence="6">TetR/AcrR family transcriptional regulator</fullName>
    </submittedName>
</protein>
<dbReference type="GO" id="GO:0003700">
    <property type="term" value="F:DNA-binding transcription factor activity"/>
    <property type="evidence" value="ECO:0007669"/>
    <property type="project" value="TreeGrafter"/>
</dbReference>
<dbReference type="GO" id="GO:0000976">
    <property type="term" value="F:transcription cis-regulatory region binding"/>
    <property type="evidence" value="ECO:0007669"/>
    <property type="project" value="TreeGrafter"/>
</dbReference>
<keyword evidence="7" id="KW-1185">Reference proteome</keyword>
<proteinExistence type="predicted"/>
<evidence type="ECO:0000259" key="5">
    <source>
        <dbReference type="PROSITE" id="PS50977"/>
    </source>
</evidence>
<accession>A0A3N4GT30</accession>